<evidence type="ECO:0000256" key="6">
    <source>
        <dbReference type="ARBA" id="ARBA00023134"/>
    </source>
</evidence>
<dbReference type="GO" id="GO:0006777">
    <property type="term" value="P:Mo-molybdopterin cofactor biosynthetic process"/>
    <property type="evidence" value="ECO:0007669"/>
    <property type="project" value="UniProtKB-KW"/>
</dbReference>
<keyword evidence="5 8" id="KW-0460">Magnesium</keyword>
<dbReference type="InterPro" id="IPR029044">
    <property type="entry name" value="Nucleotide-diphossugar_trans"/>
</dbReference>
<proteinExistence type="inferred from homology"/>
<keyword evidence="6 8" id="KW-0342">GTP-binding</keyword>
<evidence type="ECO:0000256" key="4">
    <source>
        <dbReference type="ARBA" id="ARBA00022741"/>
    </source>
</evidence>
<evidence type="ECO:0000259" key="9">
    <source>
        <dbReference type="Pfam" id="PF12804"/>
    </source>
</evidence>
<dbReference type="GO" id="GO:0005737">
    <property type="term" value="C:cytoplasm"/>
    <property type="evidence" value="ECO:0007669"/>
    <property type="project" value="UniProtKB-SubCell"/>
</dbReference>
<keyword evidence="2 8" id="KW-0808">Transferase</keyword>
<dbReference type="Proteomes" id="UP000064189">
    <property type="component" value="Unassembled WGS sequence"/>
</dbReference>
<protein>
    <recommendedName>
        <fullName evidence="8">Probable molybdenum cofactor guanylyltransferase</fullName>
        <shortName evidence="8">MoCo guanylyltransferase</shortName>
        <ecNumber evidence="8">2.7.7.77</ecNumber>
    </recommendedName>
    <alternativeName>
        <fullName evidence="8">GTP:molybdopterin guanylyltransferase</fullName>
    </alternativeName>
    <alternativeName>
        <fullName evidence="8">Mo-MPT guanylyltransferase</fullName>
    </alternativeName>
    <alternativeName>
        <fullName evidence="8">Molybdopterin guanylyltransferase</fullName>
    </alternativeName>
    <alternativeName>
        <fullName evidence="8">Molybdopterin-guanine dinucleotide synthase</fullName>
        <shortName evidence="8">MGD synthase</shortName>
    </alternativeName>
</protein>
<comment type="domain">
    <text evidence="8">The N-terminal domain determines nucleotide recognition and specific binding, while the C-terminal domain determines the specific binding to the target protein.</text>
</comment>
<comment type="function">
    <text evidence="8">Transfers a GMP moiety from GTP to Mo-molybdopterin (Mo-MPT) cofactor (Moco or molybdenum cofactor) to form Mo-molybdopterin guanine dinucleotide (Mo-MGD) cofactor.</text>
</comment>
<evidence type="ECO:0000256" key="7">
    <source>
        <dbReference type="ARBA" id="ARBA00023150"/>
    </source>
</evidence>
<keyword evidence="4 8" id="KW-0547">Nucleotide-binding</keyword>
<evidence type="ECO:0000256" key="5">
    <source>
        <dbReference type="ARBA" id="ARBA00022842"/>
    </source>
</evidence>
<dbReference type="InterPro" id="IPR013482">
    <property type="entry name" value="Molybde_CF_guanTrfase"/>
</dbReference>
<comment type="catalytic activity">
    <reaction evidence="8">
        <text>Mo-molybdopterin + GTP + H(+) = Mo-molybdopterin guanine dinucleotide + diphosphate</text>
        <dbReference type="Rhea" id="RHEA:34243"/>
        <dbReference type="ChEBI" id="CHEBI:15378"/>
        <dbReference type="ChEBI" id="CHEBI:33019"/>
        <dbReference type="ChEBI" id="CHEBI:37565"/>
        <dbReference type="ChEBI" id="CHEBI:71302"/>
        <dbReference type="ChEBI" id="CHEBI:71310"/>
        <dbReference type="EC" id="2.7.7.77"/>
    </reaction>
</comment>
<dbReference type="EMBL" id="LNNH01000012">
    <property type="protein sequence ID" value="KWW20976.1"/>
    <property type="molecule type" value="Genomic_DNA"/>
</dbReference>
<feature type="binding site" evidence="8">
    <location>
        <position position="20"/>
    </location>
    <ligand>
        <name>GTP</name>
        <dbReference type="ChEBI" id="CHEBI:37565"/>
    </ligand>
</feature>
<dbReference type="RefSeq" id="WP_061141329.1">
    <property type="nucleotide sequence ID" value="NZ_LNNH01000012.1"/>
</dbReference>
<dbReference type="Gene3D" id="3.90.550.10">
    <property type="entry name" value="Spore Coat Polysaccharide Biosynthesis Protein SpsA, Chain A"/>
    <property type="match status" value="1"/>
</dbReference>
<organism evidence="10 11">
    <name type="scientific">Peribacillus simplex</name>
    <dbReference type="NCBI Taxonomy" id="1478"/>
    <lineage>
        <taxon>Bacteria</taxon>
        <taxon>Bacillati</taxon>
        <taxon>Bacillota</taxon>
        <taxon>Bacilli</taxon>
        <taxon>Bacillales</taxon>
        <taxon>Bacillaceae</taxon>
        <taxon>Peribacillus</taxon>
    </lineage>
</organism>
<feature type="domain" description="MobA-like NTP transferase" evidence="9">
    <location>
        <begin position="6"/>
        <end position="156"/>
    </location>
</feature>
<keyword evidence="7 8" id="KW-0501">Molybdenum cofactor biosynthesis</keyword>
<comment type="similarity">
    <text evidence="8">Belongs to the MobA family.</text>
</comment>
<dbReference type="PANTHER" id="PTHR19136">
    <property type="entry name" value="MOLYBDENUM COFACTOR GUANYLYLTRANSFERASE"/>
    <property type="match status" value="1"/>
</dbReference>
<gene>
    <name evidence="8" type="primary">mobA</name>
    <name evidence="10" type="ORF">AS888_15235</name>
</gene>
<name>A0A109N006_9BACI</name>
<reference evidence="10 11" key="1">
    <citation type="submission" date="2015-11" db="EMBL/GenBank/DDBJ databases">
        <title>Genome Sequence of Bacillus simplex strain VanAntwerpen2.</title>
        <authorList>
            <person name="Couger M.B."/>
        </authorList>
    </citation>
    <scope>NUCLEOTIDE SEQUENCE [LARGE SCALE GENOMIC DNA]</scope>
    <source>
        <strain evidence="10 11">VanAntwerpen02</strain>
    </source>
</reference>
<dbReference type="GO" id="GO:0061603">
    <property type="term" value="F:molybdenum cofactor guanylyltransferase activity"/>
    <property type="evidence" value="ECO:0007669"/>
    <property type="project" value="UniProtKB-EC"/>
</dbReference>
<sequence>MESTMLLLAGGKSSRMGENKALLTIAGDVNISRVASELKKVSDNVLVITNTFDDYRFLQLPLIADLHKDHGPLGGLHAGMTASQTQLHFLAACDMPFVSATVIHELMANYEPSFDAVIPEINGRLQPLFAVYHKTCLPVLTECLMSRELKMSRFLEKISVKIIREKDFKLYHENPECFQHVFFNMNTREDYQEAVHIKQTEWDIKGGRDEL</sequence>
<dbReference type="GO" id="GO:0046872">
    <property type="term" value="F:metal ion binding"/>
    <property type="evidence" value="ECO:0007669"/>
    <property type="project" value="UniProtKB-KW"/>
</dbReference>
<dbReference type="AlphaFoldDB" id="A0A109N006"/>
<keyword evidence="11" id="KW-1185">Reference proteome</keyword>
<keyword evidence="3 8" id="KW-0479">Metal-binding</keyword>
<evidence type="ECO:0000256" key="8">
    <source>
        <dbReference type="HAMAP-Rule" id="MF_00316"/>
    </source>
</evidence>
<evidence type="ECO:0000256" key="3">
    <source>
        <dbReference type="ARBA" id="ARBA00022723"/>
    </source>
</evidence>
<comment type="caution">
    <text evidence="10">The sequence shown here is derived from an EMBL/GenBank/DDBJ whole genome shotgun (WGS) entry which is preliminary data.</text>
</comment>
<dbReference type="InterPro" id="IPR025877">
    <property type="entry name" value="MobA-like_NTP_Trfase"/>
</dbReference>
<comment type="cofactor">
    <cofactor evidence="8">
        <name>Mg(2+)</name>
        <dbReference type="ChEBI" id="CHEBI:18420"/>
    </cofactor>
</comment>
<dbReference type="SUPFAM" id="SSF53448">
    <property type="entry name" value="Nucleotide-diphospho-sugar transferases"/>
    <property type="match status" value="1"/>
</dbReference>
<evidence type="ECO:0000313" key="11">
    <source>
        <dbReference type="Proteomes" id="UP000064189"/>
    </source>
</evidence>
<feature type="binding site" evidence="8">
    <location>
        <position position="94"/>
    </location>
    <ligand>
        <name>GTP</name>
        <dbReference type="ChEBI" id="CHEBI:37565"/>
    </ligand>
</feature>
<feature type="binding site" evidence="8">
    <location>
        <position position="65"/>
    </location>
    <ligand>
        <name>GTP</name>
        <dbReference type="ChEBI" id="CHEBI:37565"/>
    </ligand>
</feature>
<feature type="binding site" evidence="8">
    <location>
        <begin position="8"/>
        <end position="10"/>
    </location>
    <ligand>
        <name>GTP</name>
        <dbReference type="ChEBI" id="CHEBI:37565"/>
    </ligand>
</feature>
<evidence type="ECO:0000256" key="2">
    <source>
        <dbReference type="ARBA" id="ARBA00022679"/>
    </source>
</evidence>
<accession>A0A109N006</accession>
<evidence type="ECO:0000256" key="1">
    <source>
        <dbReference type="ARBA" id="ARBA00022490"/>
    </source>
</evidence>
<feature type="binding site" evidence="8">
    <location>
        <position position="94"/>
    </location>
    <ligand>
        <name>Mg(2+)</name>
        <dbReference type="ChEBI" id="CHEBI:18420"/>
    </ligand>
</feature>
<dbReference type="CDD" id="cd02503">
    <property type="entry name" value="MobA"/>
    <property type="match status" value="1"/>
</dbReference>
<dbReference type="HAMAP" id="MF_00316">
    <property type="entry name" value="MobA"/>
    <property type="match status" value="1"/>
</dbReference>
<comment type="subcellular location">
    <subcellularLocation>
        <location evidence="8">Cytoplasm</location>
    </subcellularLocation>
</comment>
<comment type="caution">
    <text evidence="8">Lacks conserved residue(s) required for the propagation of feature annotation.</text>
</comment>
<keyword evidence="1 8" id="KW-0963">Cytoplasm</keyword>
<evidence type="ECO:0000313" key="10">
    <source>
        <dbReference type="EMBL" id="KWW20976.1"/>
    </source>
</evidence>
<dbReference type="Pfam" id="PF12804">
    <property type="entry name" value="NTP_transf_3"/>
    <property type="match status" value="1"/>
</dbReference>
<dbReference type="PANTHER" id="PTHR19136:SF81">
    <property type="entry name" value="MOLYBDENUM COFACTOR GUANYLYLTRANSFERASE"/>
    <property type="match status" value="1"/>
</dbReference>
<dbReference type="EC" id="2.7.7.77" evidence="8"/>
<dbReference type="GO" id="GO:0005525">
    <property type="term" value="F:GTP binding"/>
    <property type="evidence" value="ECO:0007669"/>
    <property type="project" value="UniProtKB-UniRule"/>
</dbReference>